<protein>
    <submittedName>
        <fullName evidence="1">Uncharacterized protein</fullName>
    </submittedName>
</protein>
<dbReference type="Proteomes" id="UP000286947">
    <property type="component" value="Unassembled WGS sequence"/>
</dbReference>
<comment type="caution">
    <text evidence="1">The sequence shown here is derived from an EMBL/GenBank/DDBJ whole genome shotgun (WGS) entry which is preliminary data.</text>
</comment>
<accession>A0A433SGA1</accession>
<gene>
    <name evidence="1" type="ORF">CUZ56_00217</name>
</gene>
<name>A0A433SGA1_9BURK</name>
<dbReference type="AlphaFoldDB" id="A0A433SGA1"/>
<dbReference type="EMBL" id="PQSP01000001">
    <property type="protein sequence ID" value="RUS67740.1"/>
    <property type="molecule type" value="Genomic_DNA"/>
</dbReference>
<dbReference type="RefSeq" id="WP_239441937.1">
    <property type="nucleotide sequence ID" value="NZ_PQSP01000001.1"/>
</dbReference>
<evidence type="ECO:0000313" key="1">
    <source>
        <dbReference type="EMBL" id="RUS67740.1"/>
    </source>
</evidence>
<sequence>MKKRMTNIEFVTDLMQYSKYGVMAQLFVIEALHCYSDTVANAAPEQLKELGEFINPQAWQGVAREIAEKIENRHKQK</sequence>
<proteinExistence type="predicted"/>
<evidence type="ECO:0000313" key="2">
    <source>
        <dbReference type="Proteomes" id="UP000286947"/>
    </source>
</evidence>
<organism evidence="1 2">
    <name type="scientific">Saezia sanguinis</name>
    <dbReference type="NCBI Taxonomy" id="1965230"/>
    <lineage>
        <taxon>Bacteria</taxon>
        <taxon>Pseudomonadati</taxon>
        <taxon>Pseudomonadota</taxon>
        <taxon>Betaproteobacteria</taxon>
        <taxon>Burkholderiales</taxon>
        <taxon>Saeziaceae</taxon>
        <taxon>Saezia</taxon>
    </lineage>
</organism>
<keyword evidence="2" id="KW-1185">Reference proteome</keyword>
<reference evidence="1 2" key="1">
    <citation type="submission" date="2018-01" db="EMBL/GenBank/DDBJ databases">
        <title>Saezia sanguinis gen. nov., sp. nov., in the order Burkholderiales isolated from human blood.</title>
        <authorList>
            <person name="Medina-Pascual M.J."/>
            <person name="Valdezate S."/>
            <person name="Monzon S."/>
            <person name="Cuesta I."/>
            <person name="Carrasco G."/>
            <person name="Villalon P."/>
            <person name="Saez-Nieto J.A."/>
        </authorList>
    </citation>
    <scope>NUCLEOTIDE SEQUENCE [LARGE SCALE GENOMIC DNA]</scope>
    <source>
        <strain evidence="1 2">CNM695-12</strain>
    </source>
</reference>